<organism evidence="2 3">
    <name type="scientific">Pomacea canaliculata</name>
    <name type="common">Golden apple snail</name>
    <dbReference type="NCBI Taxonomy" id="400727"/>
    <lineage>
        <taxon>Eukaryota</taxon>
        <taxon>Metazoa</taxon>
        <taxon>Spiralia</taxon>
        <taxon>Lophotrochozoa</taxon>
        <taxon>Mollusca</taxon>
        <taxon>Gastropoda</taxon>
        <taxon>Caenogastropoda</taxon>
        <taxon>Architaenioglossa</taxon>
        <taxon>Ampullarioidea</taxon>
        <taxon>Ampullariidae</taxon>
        <taxon>Pomacea</taxon>
    </lineage>
</organism>
<feature type="compositionally biased region" description="Polar residues" evidence="1">
    <location>
        <begin position="154"/>
        <end position="169"/>
    </location>
</feature>
<feature type="region of interest" description="Disordered" evidence="1">
    <location>
        <begin position="523"/>
        <end position="571"/>
    </location>
</feature>
<feature type="region of interest" description="Disordered" evidence="1">
    <location>
        <begin position="149"/>
        <end position="169"/>
    </location>
</feature>
<proteinExistence type="predicted"/>
<gene>
    <name evidence="2" type="ORF">C0Q70_13440</name>
</gene>
<dbReference type="EMBL" id="PZQS01000008">
    <property type="protein sequence ID" value="PVD25780.1"/>
    <property type="molecule type" value="Genomic_DNA"/>
</dbReference>
<name>A0A2T7NX81_POMCA</name>
<keyword evidence="3" id="KW-1185">Reference proteome</keyword>
<evidence type="ECO:0000256" key="1">
    <source>
        <dbReference type="SAM" id="MobiDB-lite"/>
    </source>
</evidence>
<reference evidence="2 3" key="1">
    <citation type="submission" date="2018-04" db="EMBL/GenBank/DDBJ databases">
        <title>The genome of golden apple snail Pomacea canaliculata provides insight into stress tolerance and invasive adaptation.</title>
        <authorList>
            <person name="Liu C."/>
            <person name="Liu B."/>
            <person name="Ren Y."/>
            <person name="Zhang Y."/>
            <person name="Wang H."/>
            <person name="Li S."/>
            <person name="Jiang F."/>
            <person name="Yin L."/>
            <person name="Zhang G."/>
            <person name="Qian W."/>
            <person name="Fan W."/>
        </authorList>
    </citation>
    <scope>NUCLEOTIDE SEQUENCE [LARGE SCALE GENOMIC DNA]</scope>
    <source>
        <strain evidence="2">SZHN2017</strain>
        <tissue evidence="2">Muscle</tissue>
    </source>
</reference>
<dbReference type="Proteomes" id="UP000245119">
    <property type="component" value="Linkage Group LG8"/>
</dbReference>
<evidence type="ECO:0000313" key="2">
    <source>
        <dbReference type="EMBL" id="PVD25780.1"/>
    </source>
</evidence>
<protein>
    <submittedName>
        <fullName evidence="2">Uncharacterized protein</fullName>
    </submittedName>
</protein>
<comment type="caution">
    <text evidence="2">The sequence shown here is derived from an EMBL/GenBank/DDBJ whole genome shotgun (WGS) entry which is preliminary data.</text>
</comment>
<feature type="compositionally biased region" description="Basic and acidic residues" evidence="1">
    <location>
        <begin position="523"/>
        <end position="536"/>
    </location>
</feature>
<sequence>MAVTWRGPVQLYGPDRTQRRQALELQARLQQSHVLRDDDYNLTHHHLRDAAWHIAFPRVVTSSALLLSSRLTGPEAGQECPHLQHEAVRVIVAAGLFYDRTGRSKMTTIHDHHFKLGNDSGDFVPPSAYRESVTRGDFDMKPTTKVIAPRDNPARQSGSSEYTSTFSVLQNRERSAPTFPKVNTFKMALPLDPTRFHVQRGSQLQLGCEQQSSDVSEIKRAYGKVTSAEYTTHTLADGDARRKFKEQELASSIFRPGDFNDTAGGMHTTSMIDYAPRTTPQGEILGSQRGQVQTRAHFQLGFDSEQNGSMYDKDYELSAMATRSVPKLHPPPDAGHATNQLPAVTTKQSFEASVPFLHTKVPLPYSQTARESETANNYSGVFAGGVHALDRRRSRNDLCRERTLDTKATHYVAGYNPPDYNSYNSVTFQGGEKSDDYVRPAGKVEIQPEADFVHLKHSANIQDDHVAGSRDTNTSEDKNEGFYTSIMKSDYSTGNKLTAHQLRSVEKYEKLLAKPFAESHFFHTDNSRAGSDDRRPQAIGCEINRDPDGTAGGNVNSEVGEDIQPSRQDLL</sequence>
<evidence type="ECO:0000313" key="3">
    <source>
        <dbReference type="Proteomes" id="UP000245119"/>
    </source>
</evidence>
<dbReference type="AlphaFoldDB" id="A0A2T7NX81"/>
<accession>A0A2T7NX81</accession>
<dbReference type="OrthoDB" id="26525at2759"/>